<dbReference type="InterPro" id="IPR012675">
    <property type="entry name" value="Beta-grasp_dom_sf"/>
</dbReference>
<dbReference type="Proteomes" id="UP000198535">
    <property type="component" value="Unassembled WGS sequence"/>
</dbReference>
<dbReference type="RefSeq" id="WP_091933951.1">
    <property type="nucleotide sequence ID" value="NZ_FOUJ01000001.1"/>
</dbReference>
<dbReference type="AlphaFoldDB" id="A0A1I4Q0R9"/>
<reference evidence="2" key="1">
    <citation type="submission" date="2016-10" db="EMBL/GenBank/DDBJ databases">
        <authorList>
            <person name="Varghese N."/>
            <person name="Submissions S."/>
        </authorList>
    </citation>
    <scope>NUCLEOTIDE SEQUENCE [LARGE SCALE GENOMIC DNA]</scope>
    <source>
        <strain evidence="2">Mob M</strain>
    </source>
</reference>
<dbReference type="STRING" id="487685.SAMN04488696_1029"/>
<dbReference type="Pfam" id="PF21965">
    <property type="entry name" value="SAMP2"/>
    <property type="match status" value="1"/>
</dbReference>
<dbReference type="OrthoDB" id="124543at2157"/>
<gene>
    <name evidence="1" type="ORF">SAMN04488696_1029</name>
</gene>
<sequence>MTISINIELINSDLSNRQLNVPDGTTYENVLDILGINQETVLILKEKKAVPIDGIAVPGNLTIMCVASQG</sequence>
<accession>A0A1I4Q0R9</accession>
<evidence type="ECO:0000313" key="2">
    <source>
        <dbReference type="Proteomes" id="UP000198535"/>
    </source>
</evidence>
<proteinExistence type="predicted"/>
<organism evidence="1 2">
    <name type="scientific">Methanolobus profundi</name>
    <dbReference type="NCBI Taxonomy" id="487685"/>
    <lineage>
        <taxon>Archaea</taxon>
        <taxon>Methanobacteriati</taxon>
        <taxon>Methanobacteriota</taxon>
        <taxon>Stenosarchaea group</taxon>
        <taxon>Methanomicrobia</taxon>
        <taxon>Methanosarcinales</taxon>
        <taxon>Methanosarcinaceae</taxon>
        <taxon>Methanolobus</taxon>
    </lineage>
</organism>
<dbReference type="InterPro" id="IPR053833">
    <property type="entry name" value="SAMP2"/>
</dbReference>
<protein>
    <submittedName>
        <fullName evidence="1">Sulfur carrier protein</fullName>
    </submittedName>
</protein>
<name>A0A1I4Q0R9_9EURY</name>
<evidence type="ECO:0000313" key="1">
    <source>
        <dbReference type="EMBL" id="SFM33647.1"/>
    </source>
</evidence>
<dbReference type="EMBL" id="FOUJ01000001">
    <property type="protein sequence ID" value="SFM33647.1"/>
    <property type="molecule type" value="Genomic_DNA"/>
</dbReference>
<keyword evidence="2" id="KW-1185">Reference proteome</keyword>
<dbReference type="Gene3D" id="3.10.20.30">
    <property type="match status" value="1"/>
</dbReference>